<evidence type="ECO:0000313" key="4">
    <source>
        <dbReference type="Proteomes" id="UP000053664"/>
    </source>
</evidence>
<dbReference type="InterPro" id="IPR037175">
    <property type="entry name" value="KFase_sf"/>
</dbReference>
<protein>
    <recommendedName>
        <fullName evidence="5">Cyclase</fullName>
    </recommendedName>
</protein>
<dbReference type="EMBL" id="KE361648">
    <property type="protein sequence ID" value="EPQ26039.1"/>
    <property type="molecule type" value="Genomic_DNA"/>
</dbReference>
<dbReference type="SUPFAM" id="SSF102198">
    <property type="entry name" value="Putative cyclase"/>
    <property type="match status" value="1"/>
</dbReference>
<feature type="compositionally biased region" description="Low complexity" evidence="2">
    <location>
        <begin position="124"/>
        <end position="138"/>
    </location>
</feature>
<dbReference type="RefSeq" id="XP_007882224.1">
    <property type="nucleotide sequence ID" value="XM_007884033.1"/>
</dbReference>
<dbReference type="HOGENOM" id="CLU_030671_6_0_1"/>
<dbReference type="eggNOG" id="ENOG502QW43">
    <property type="taxonomic scope" value="Eukaryota"/>
</dbReference>
<proteinExistence type="inferred from homology"/>
<dbReference type="InterPro" id="IPR007325">
    <property type="entry name" value="KFase/CYL"/>
</dbReference>
<evidence type="ECO:0000313" key="3">
    <source>
        <dbReference type="EMBL" id="EPQ26039.1"/>
    </source>
</evidence>
<dbReference type="Gene3D" id="3.50.30.50">
    <property type="entry name" value="Putative cyclase"/>
    <property type="match status" value="1"/>
</dbReference>
<feature type="region of interest" description="Disordered" evidence="2">
    <location>
        <begin position="124"/>
        <end position="143"/>
    </location>
</feature>
<dbReference type="KEGG" id="pfp:PFL1_06492"/>
<dbReference type="GO" id="GO:0019441">
    <property type="term" value="P:L-tryptophan catabolic process to kynurenine"/>
    <property type="evidence" value="ECO:0007669"/>
    <property type="project" value="InterPro"/>
</dbReference>
<feature type="compositionally biased region" description="Low complexity" evidence="2">
    <location>
        <begin position="45"/>
        <end position="55"/>
    </location>
</feature>
<evidence type="ECO:0008006" key="5">
    <source>
        <dbReference type="Google" id="ProtNLM"/>
    </source>
</evidence>
<dbReference type="AlphaFoldDB" id="A0A061H1Q9"/>
<accession>A0A061H1Q9</accession>
<dbReference type="OrthoDB" id="5396at2759"/>
<comment type="similarity">
    <text evidence="1">Belongs to the Cyclase 1 superfamily.</text>
</comment>
<gene>
    <name evidence="3" type="ORF">PFL1_06492</name>
</gene>
<feature type="region of interest" description="Disordered" evidence="2">
    <location>
        <begin position="1"/>
        <end position="55"/>
    </location>
</feature>
<dbReference type="GO" id="GO:0004061">
    <property type="term" value="F:arylformamidase activity"/>
    <property type="evidence" value="ECO:0007669"/>
    <property type="project" value="InterPro"/>
</dbReference>
<organism evidence="3 4">
    <name type="scientific">Pseudozyma flocculosa PF-1</name>
    <dbReference type="NCBI Taxonomy" id="1277687"/>
    <lineage>
        <taxon>Eukaryota</taxon>
        <taxon>Fungi</taxon>
        <taxon>Dikarya</taxon>
        <taxon>Basidiomycota</taxon>
        <taxon>Ustilaginomycotina</taxon>
        <taxon>Ustilaginomycetes</taxon>
        <taxon>Ustilaginales</taxon>
        <taxon>Ustilaginaceae</taxon>
        <taxon>Pseudozyma</taxon>
    </lineage>
</organism>
<evidence type="ECO:0000256" key="1">
    <source>
        <dbReference type="ARBA" id="ARBA00007865"/>
    </source>
</evidence>
<sequence length="516" mass="57186">MKTDDNEELSKRKRIKELIGRAFSSHSYHHEQHKPAQTHGDNPHSASAPANAVTSAASVTARQSASILSAMAASGKDAVEAISASSGDASHDDERHHYESPLRARRRLAAIATQLGLATSTATQSSTSSHYASVSQSTHAEDKSKWNHLPRYKDLPSEGGYPGCAWSVWGEGDQLGTTNLLTDAVVARSARDEVRTGTRISLNWPLHLPQDPFFKRQAVHHEIKGKGGEYYTKPRDAAVEDLRKQGKDVVNRGEDSVPVTDDTLHLNTQSGSQWDGLRHMGHMPLNCFYGGVDRKTLQDTFANREPQGATPEQLNSEESRQRNQLGIHHLAERGVCGRGVLLDVFAYLSSKPGGHERWKEYAYDPSKTYFITVDDLKETAKAQGVTFRKGDILLVRSGFTVRYYDSTPEERKEWVQRLTFAGVDQSEEMKAFLWDNHFAAVAGDAPAFEARPSLPKHAMLHETLLGLWGMPIGEMFDLEALAQHAAQHRRWTFFFSSWPLNLYGGVASTANAAAIF</sequence>
<dbReference type="PANTHER" id="PTHR34861:SF10">
    <property type="entry name" value="CYCLASE"/>
    <property type="match status" value="1"/>
</dbReference>
<dbReference type="Proteomes" id="UP000053664">
    <property type="component" value="Unassembled WGS sequence"/>
</dbReference>
<dbReference type="Pfam" id="PF04199">
    <property type="entry name" value="Cyclase"/>
    <property type="match status" value="1"/>
</dbReference>
<dbReference type="GeneID" id="19320568"/>
<feature type="compositionally biased region" description="Basic and acidic residues" evidence="2">
    <location>
        <begin position="1"/>
        <end position="10"/>
    </location>
</feature>
<reference evidence="3 4" key="1">
    <citation type="journal article" date="2013" name="Plant Cell">
        <title>The transition from a phytopathogenic smut ancestor to an anamorphic biocontrol agent deciphered by comparative whole-genome analysis.</title>
        <authorList>
            <person name="Lefebvre F."/>
            <person name="Joly D.L."/>
            <person name="Labbe C."/>
            <person name="Teichmann B."/>
            <person name="Linning R."/>
            <person name="Belzile F."/>
            <person name="Bakkeren G."/>
            <person name="Belanger R.R."/>
        </authorList>
    </citation>
    <scope>NUCLEOTIDE SEQUENCE [LARGE SCALE GENOMIC DNA]</scope>
    <source>
        <strain evidence="3 4">PF-1</strain>
    </source>
</reference>
<evidence type="ECO:0000256" key="2">
    <source>
        <dbReference type="SAM" id="MobiDB-lite"/>
    </source>
</evidence>
<name>A0A061H1Q9_9BASI</name>
<dbReference type="PANTHER" id="PTHR34861">
    <property type="match status" value="1"/>
</dbReference>